<feature type="DNA-binding region" description="H-T-H motif" evidence="2">
    <location>
        <begin position="31"/>
        <end position="50"/>
    </location>
</feature>
<dbReference type="EMBL" id="JAVYAA010000004">
    <property type="protein sequence ID" value="MDT8978041.1"/>
    <property type="molecule type" value="Genomic_DNA"/>
</dbReference>
<sequence>MARNKYPEQTLEQIMAVSAKLFMEKGYDKTSIQDIINEVGMSKGAIYHHFTSKEEILEAVMNQRSDRAADMFQTLIQSTQAPNAREKLISLLEALAVDHDAHSLDALLCSQIHNPQFVVNGIKDCVLQDAKQLASIMKQGMEDGSIRTEYPDECAEVFLLLLNVWMNPVLFMRDIEGTIRRLQFLQLMMKQLGVDVVSDSLIQKAMEQYKNMGAFLNVE</sequence>
<dbReference type="PANTHER" id="PTHR43479:SF11">
    <property type="entry name" value="ACREF_ENVCD OPERON REPRESSOR-RELATED"/>
    <property type="match status" value="1"/>
</dbReference>
<accession>A0AAJ2JWQ5</accession>
<protein>
    <submittedName>
        <fullName evidence="4">TetR/AcrR family transcriptional regulator</fullName>
    </submittedName>
</protein>
<keyword evidence="1 2" id="KW-0238">DNA-binding</keyword>
<evidence type="ECO:0000259" key="3">
    <source>
        <dbReference type="PROSITE" id="PS50977"/>
    </source>
</evidence>
<dbReference type="InterPro" id="IPR009057">
    <property type="entry name" value="Homeodomain-like_sf"/>
</dbReference>
<proteinExistence type="predicted"/>
<dbReference type="AlphaFoldDB" id="A0AAJ2JWQ5"/>
<organism evidence="4 5">
    <name type="scientific">Paenibacillus suaedae</name>
    <dbReference type="NCBI Taxonomy" id="3077233"/>
    <lineage>
        <taxon>Bacteria</taxon>
        <taxon>Bacillati</taxon>
        <taxon>Bacillota</taxon>
        <taxon>Bacilli</taxon>
        <taxon>Bacillales</taxon>
        <taxon>Paenibacillaceae</taxon>
        <taxon>Paenibacillus</taxon>
    </lineage>
</organism>
<dbReference type="InterPro" id="IPR001647">
    <property type="entry name" value="HTH_TetR"/>
</dbReference>
<dbReference type="Gene3D" id="1.10.357.10">
    <property type="entry name" value="Tetracycline Repressor, domain 2"/>
    <property type="match status" value="1"/>
</dbReference>
<dbReference type="GO" id="GO:0003677">
    <property type="term" value="F:DNA binding"/>
    <property type="evidence" value="ECO:0007669"/>
    <property type="project" value="UniProtKB-UniRule"/>
</dbReference>
<evidence type="ECO:0000256" key="2">
    <source>
        <dbReference type="PROSITE-ProRule" id="PRU00335"/>
    </source>
</evidence>
<dbReference type="RefSeq" id="WP_083545220.1">
    <property type="nucleotide sequence ID" value="NZ_JAVYAA010000004.1"/>
</dbReference>
<gene>
    <name evidence="4" type="ORF">RQP50_17590</name>
</gene>
<evidence type="ECO:0000313" key="5">
    <source>
        <dbReference type="Proteomes" id="UP001250538"/>
    </source>
</evidence>
<keyword evidence="5" id="KW-1185">Reference proteome</keyword>
<name>A0AAJ2JWQ5_9BACL</name>
<reference evidence="5" key="1">
    <citation type="submission" date="2023-09" db="EMBL/GenBank/DDBJ databases">
        <title>Paenibacillus sp. chi10 Genome sequencing and assembly.</title>
        <authorList>
            <person name="Kim I."/>
        </authorList>
    </citation>
    <scope>NUCLEOTIDE SEQUENCE [LARGE SCALE GENOMIC DNA]</scope>
    <source>
        <strain evidence="5">chi10</strain>
    </source>
</reference>
<dbReference type="InterPro" id="IPR050624">
    <property type="entry name" value="HTH-type_Tx_Regulator"/>
</dbReference>
<evidence type="ECO:0000313" key="4">
    <source>
        <dbReference type="EMBL" id="MDT8978041.1"/>
    </source>
</evidence>
<dbReference type="Proteomes" id="UP001250538">
    <property type="component" value="Unassembled WGS sequence"/>
</dbReference>
<evidence type="ECO:0000256" key="1">
    <source>
        <dbReference type="ARBA" id="ARBA00023125"/>
    </source>
</evidence>
<dbReference type="SUPFAM" id="SSF46689">
    <property type="entry name" value="Homeodomain-like"/>
    <property type="match status" value="1"/>
</dbReference>
<feature type="domain" description="HTH tetR-type" evidence="3">
    <location>
        <begin position="8"/>
        <end position="68"/>
    </location>
</feature>
<dbReference type="PRINTS" id="PR00455">
    <property type="entry name" value="HTHTETR"/>
</dbReference>
<dbReference type="PANTHER" id="PTHR43479">
    <property type="entry name" value="ACREF/ENVCD OPERON REPRESSOR-RELATED"/>
    <property type="match status" value="1"/>
</dbReference>
<dbReference type="PROSITE" id="PS50977">
    <property type="entry name" value="HTH_TETR_2"/>
    <property type="match status" value="1"/>
</dbReference>
<dbReference type="Pfam" id="PF00440">
    <property type="entry name" value="TetR_N"/>
    <property type="match status" value="1"/>
</dbReference>
<comment type="caution">
    <text evidence="4">The sequence shown here is derived from an EMBL/GenBank/DDBJ whole genome shotgun (WGS) entry which is preliminary data.</text>
</comment>